<sequence length="284" mass="27537">MRRLPAALLGAAAGAIVSAVGTRIGIAGDPARWRRNNHAGRPVTLTEGPAAAVGAVAGSVITELLDGAPGSSRTAWAATVAIGGAAAVGAYDDLLGSTQAKGFRGHLGALRKGVITSGMIKIVGVGAAASAAGVILPGRRAGAGRKVADVIINTTLTAGSANLINLLDLRPGRAAKMIIGLGVPAGAWPIAGAAAGVITDDLAGRSMLGDCGANALGAGLAVSAARLPLPVRLAALAGVVGLNLASERVSFTAVIADNPVLDALDRWGRGGSGPSTGSGPVVDG</sequence>
<evidence type="ECO:0000313" key="2">
    <source>
        <dbReference type="Proteomes" id="UP000199103"/>
    </source>
</evidence>
<gene>
    <name evidence="1" type="ORF">SAMN04489812_4313</name>
</gene>
<organism evidence="1 2">
    <name type="scientific">Microlunatus soli</name>
    <dbReference type="NCBI Taxonomy" id="630515"/>
    <lineage>
        <taxon>Bacteria</taxon>
        <taxon>Bacillati</taxon>
        <taxon>Actinomycetota</taxon>
        <taxon>Actinomycetes</taxon>
        <taxon>Propionibacteriales</taxon>
        <taxon>Propionibacteriaceae</taxon>
        <taxon>Microlunatus</taxon>
    </lineage>
</organism>
<dbReference type="STRING" id="630515.SAMN04489812_4313"/>
<name>A0A1H1XZ59_9ACTN</name>
<dbReference type="Proteomes" id="UP000199103">
    <property type="component" value="Chromosome I"/>
</dbReference>
<keyword evidence="2" id="KW-1185">Reference proteome</keyword>
<evidence type="ECO:0000313" key="1">
    <source>
        <dbReference type="EMBL" id="SDT14473.1"/>
    </source>
</evidence>
<dbReference type="GO" id="GO:0016740">
    <property type="term" value="F:transferase activity"/>
    <property type="evidence" value="ECO:0007669"/>
    <property type="project" value="UniProtKB-KW"/>
</dbReference>
<protein>
    <submittedName>
        <fullName evidence="1">UDP-N-acetylmuramyl pentapeptide phosphotransferase/UDP-N-acetylglucosamine-1-phosphate transferase</fullName>
    </submittedName>
</protein>
<accession>A0A1H1XZ59</accession>
<reference evidence="1 2" key="1">
    <citation type="submission" date="2016-10" db="EMBL/GenBank/DDBJ databases">
        <authorList>
            <person name="de Groot N.N."/>
        </authorList>
    </citation>
    <scope>NUCLEOTIDE SEQUENCE [LARGE SCALE GENOMIC DNA]</scope>
    <source>
        <strain evidence="1 2">DSM 21800</strain>
    </source>
</reference>
<dbReference type="EMBL" id="LT629772">
    <property type="protein sequence ID" value="SDT14473.1"/>
    <property type="molecule type" value="Genomic_DNA"/>
</dbReference>
<dbReference type="RefSeq" id="WP_197679808.1">
    <property type="nucleotide sequence ID" value="NZ_LT629772.1"/>
</dbReference>
<dbReference type="AlphaFoldDB" id="A0A1H1XZ59"/>
<proteinExistence type="predicted"/>
<keyword evidence="1" id="KW-0808">Transferase</keyword>